<accession>A0ABD5CKA3</accession>
<dbReference type="EMBL" id="JAVIZN010000002">
    <property type="protein sequence ID" value="MDR6205413.1"/>
    <property type="molecule type" value="Genomic_DNA"/>
</dbReference>
<dbReference type="AlphaFoldDB" id="A0ABD5CKA3"/>
<feature type="domain" description="RepB plasmid partition" evidence="1">
    <location>
        <begin position="16"/>
        <end position="151"/>
    </location>
</feature>
<reference evidence="2 3" key="1">
    <citation type="submission" date="2023-08" db="EMBL/GenBank/DDBJ databases">
        <title>Genome sequencing of plant associated microbes to promote plant fitness in Sorghum bicolor and Oryza sativa.</title>
        <authorList>
            <person name="Coleman-Derr D."/>
        </authorList>
    </citation>
    <scope>NUCLEOTIDE SEQUENCE [LARGE SCALE GENOMIC DNA]</scope>
    <source>
        <strain evidence="2 3">SLBN-33</strain>
    </source>
</reference>
<name>A0ABD5CKA3_9BURK</name>
<dbReference type="RefSeq" id="WP_310033132.1">
    <property type="nucleotide sequence ID" value="NZ_JAVIZN010000002.1"/>
</dbReference>
<gene>
    <name evidence="2" type="ORF">QF025_004133</name>
</gene>
<evidence type="ECO:0000313" key="3">
    <source>
        <dbReference type="Proteomes" id="UP001245184"/>
    </source>
</evidence>
<dbReference type="Pfam" id="PF07506">
    <property type="entry name" value="RepB"/>
    <property type="match status" value="1"/>
</dbReference>
<sequence length="201" mass="21905">MRKAQSPRFICRTVVAGGPVPQNLCPEAAAMVAEQTLPARTAQALEKMSPPRQVEAVSIMVRQDNLTGDFARALLAATPASMRVDAAHGHVSHPDCVRRLGGIVQRLTALQQDAQCLRSRHDENLLLLTLAAGWARGWVRDAVIAQWLKARRPDYAAVLERLVQDADYAIVPGRRMKLAYEVAGGMVAAAHRSKGRKKGCL</sequence>
<protein>
    <recommendedName>
        <fullName evidence="1">RepB plasmid partition domain-containing protein</fullName>
    </recommendedName>
</protein>
<dbReference type="Proteomes" id="UP001245184">
    <property type="component" value="Unassembled WGS sequence"/>
</dbReference>
<evidence type="ECO:0000259" key="1">
    <source>
        <dbReference type="Pfam" id="PF07506"/>
    </source>
</evidence>
<evidence type="ECO:0000313" key="2">
    <source>
        <dbReference type="EMBL" id="MDR6205413.1"/>
    </source>
</evidence>
<comment type="caution">
    <text evidence="2">The sequence shown here is derived from an EMBL/GenBank/DDBJ whole genome shotgun (WGS) entry which is preliminary data.</text>
</comment>
<organism evidence="2 3">
    <name type="scientific">Paraburkholderia graminis</name>
    <dbReference type="NCBI Taxonomy" id="60548"/>
    <lineage>
        <taxon>Bacteria</taxon>
        <taxon>Pseudomonadati</taxon>
        <taxon>Pseudomonadota</taxon>
        <taxon>Betaproteobacteria</taxon>
        <taxon>Burkholderiales</taxon>
        <taxon>Burkholderiaceae</taxon>
        <taxon>Paraburkholderia</taxon>
    </lineage>
</organism>
<dbReference type="InterPro" id="IPR011111">
    <property type="entry name" value="Plasmid_RepB"/>
</dbReference>
<proteinExistence type="predicted"/>